<evidence type="ECO:0008006" key="3">
    <source>
        <dbReference type="Google" id="ProtNLM"/>
    </source>
</evidence>
<protein>
    <recommendedName>
        <fullName evidence="3">EF-hand domain-containing protein</fullName>
    </recommendedName>
</protein>
<reference evidence="1" key="2">
    <citation type="submission" date="2025-09" db="UniProtKB">
        <authorList>
            <consortium name="Ensembl"/>
        </authorList>
    </citation>
    <scope>IDENTIFICATION</scope>
</reference>
<dbReference type="SUPFAM" id="SSF47473">
    <property type="entry name" value="EF-hand"/>
    <property type="match status" value="1"/>
</dbReference>
<evidence type="ECO:0000313" key="1">
    <source>
        <dbReference type="Ensembl" id="ENSVKKP00000021638.1"/>
    </source>
</evidence>
<dbReference type="AlphaFoldDB" id="A0A8D2LFP4"/>
<dbReference type="Ensembl" id="ENSVKKT00000022181.1">
    <property type="protein sequence ID" value="ENSVKKP00000021638.1"/>
    <property type="gene ID" value="ENSVKKG00000014464.1"/>
</dbReference>
<proteinExistence type="predicted"/>
<reference evidence="1" key="1">
    <citation type="submission" date="2025-08" db="UniProtKB">
        <authorList>
            <consortium name="Ensembl"/>
        </authorList>
    </citation>
    <scope>IDENTIFICATION</scope>
</reference>
<keyword evidence="2" id="KW-1185">Reference proteome</keyword>
<dbReference type="InterPro" id="IPR011992">
    <property type="entry name" value="EF-hand-dom_pair"/>
</dbReference>
<sequence length="88" mass="10611">MEARWFLSTIHDKFRKGRINVESTLELPRKLDIPFNYIHVECIFKTSDSLKSGTITIEDFRGIYQDISHRYKIHELFRTHFQTIKSCY</sequence>
<name>A0A8D2LFP4_VARKO</name>
<organism evidence="1 2">
    <name type="scientific">Varanus komodoensis</name>
    <name type="common">Komodo dragon</name>
    <dbReference type="NCBI Taxonomy" id="61221"/>
    <lineage>
        <taxon>Eukaryota</taxon>
        <taxon>Metazoa</taxon>
        <taxon>Chordata</taxon>
        <taxon>Craniata</taxon>
        <taxon>Vertebrata</taxon>
        <taxon>Euteleostomi</taxon>
        <taxon>Lepidosauria</taxon>
        <taxon>Squamata</taxon>
        <taxon>Bifurcata</taxon>
        <taxon>Unidentata</taxon>
        <taxon>Episquamata</taxon>
        <taxon>Toxicofera</taxon>
        <taxon>Anguimorpha</taxon>
        <taxon>Paleoanguimorpha</taxon>
        <taxon>Varanoidea</taxon>
        <taxon>Varanidae</taxon>
        <taxon>Varanus</taxon>
    </lineage>
</organism>
<dbReference type="Proteomes" id="UP000694545">
    <property type="component" value="Unplaced"/>
</dbReference>
<accession>A0A8D2LFP4</accession>
<evidence type="ECO:0000313" key="2">
    <source>
        <dbReference type="Proteomes" id="UP000694545"/>
    </source>
</evidence>